<gene>
    <name evidence="2" type="ORF">KI387_022004</name>
</gene>
<organism evidence="2 3">
    <name type="scientific">Taxus chinensis</name>
    <name type="common">Chinese yew</name>
    <name type="synonym">Taxus wallichiana var. chinensis</name>
    <dbReference type="NCBI Taxonomy" id="29808"/>
    <lineage>
        <taxon>Eukaryota</taxon>
        <taxon>Viridiplantae</taxon>
        <taxon>Streptophyta</taxon>
        <taxon>Embryophyta</taxon>
        <taxon>Tracheophyta</taxon>
        <taxon>Spermatophyta</taxon>
        <taxon>Pinopsida</taxon>
        <taxon>Pinidae</taxon>
        <taxon>Conifers II</taxon>
        <taxon>Cupressales</taxon>
        <taxon>Taxaceae</taxon>
        <taxon>Taxus</taxon>
    </lineage>
</organism>
<evidence type="ECO:0000256" key="1">
    <source>
        <dbReference type="SAM" id="MobiDB-lite"/>
    </source>
</evidence>
<accession>A0AA38GES6</accession>
<dbReference type="Proteomes" id="UP000824469">
    <property type="component" value="Unassembled WGS sequence"/>
</dbReference>
<dbReference type="EMBL" id="JAHRHJ020000004">
    <property type="protein sequence ID" value="KAH9320235.1"/>
    <property type="molecule type" value="Genomic_DNA"/>
</dbReference>
<dbReference type="AlphaFoldDB" id="A0AA38GES6"/>
<protein>
    <submittedName>
        <fullName evidence="2">Uncharacterized protein</fullName>
    </submittedName>
</protein>
<keyword evidence="3" id="KW-1185">Reference proteome</keyword>
<feature type="non-terminal residue" evidence="2">
    <location>
        <position position="96"/>
    </location>
</feature>
<proteinExistence type="predicted"/>
<feature type="region of interest" description="Disordered" evidence="1">
    <location>
        <begin position="1"/>
        <end position="28"/>
    </location>
</feature>
<sequence length="96" mass="10176">SLQSSTLLLLVGSPTKGPPNDRPSGRGVRPEAYLSVAGMGMVPFGPPRALCLMLSGVTDIIFITETHESPVRPLLGILDFFGYQLRVVSEALVGLP</sequence>
<comment type="caution">
    <text evidence="2">The sequence shown here is derived from an EMBL/GenBank/DDBJ whole genome shotgun (WGS) entry which is preliminary data.</text>
</comment>
<evidence type="ECO:0000313" key="2">
    <source>
        <dbReference type="EMBL" id="KAH9320235.1"/>
    </source>
</evidence>
<name>A0AA38GES6_TAXCH</name>
<evidence type="ECO:0000313" key="3">
    <source>
        <dbReference type="Proteomes" id="UP000824469"/>
    </source>
</evidence>
<reference evidence="2 3" key="1">
    <citation type="journal article" date="2021" name="Nat. Plants">
        <title>The Taxus genome provides insights into paclitaxel biosynthesis.</title>
        <authorList>
            <person name="Xiong X."/>
            <person name="Gou J."/>
            <person name="Liao Q."/>
            <person name="Li Y."/>
            <person name="Zhou Q."/>
            <person name="Bi G."/>
            <person name="Li C."/>
            <person name="Du R."/>
            <person name="Wang X."/>
            <person name="Sun T."/>
            <person name="Guo L."/>
            <person name="Liang H."/>
            <person name="Lu P."/>
            <person name="Wu Y."/>
            <person name="Zhang Z."/>
            <person name="Ro D.K."/>
            <person name="Shang Y."/>
            <person name="Huang S."/>
            <person name="Yan J."/>
        </authorList>
    </citation>
    <scope>NUCLEOTIDE SEQUENCE [LARGE SCALE GENOMIC DNA]</scope>
    <source>
        <strain evidence="2">Ta-2019</strain>
    </source>
</reference>
<feature type="non-terminal residue" evidence="2">
    <location>
        <position position="1"/>
    </location>
</feature>